<evidence type="ECO:0000256" key="1">
    <source>
        <dbReference type="SAM" id="MobiDB-lite"/>
    </source>
</evidence>
<dbReference type="Pfam" id="PF20253">
    <property type="entry name" value="DUF6604"/>
    <property type="match status" value="1"/>
</dbReference>
<organism evidence="3 4">
    <name type="scientific">Penicillium fimorum</name>
    <dbReference type="NCBI Taxonomy" id="1882269"/>
    <lineage>
        <taxon>Eukaryota</taxon>
        <taxon>Fungi</taxon>
        <taxon>Dikarya</taxon>
        <taxon>Ascomycota</taxon>
        <taxon>Pezizomycotina</taxon>
        <taxon>Eurotiomycetes</taxon>
        <taxon>Eurotiomycetidae</taxon>
        <taxon>Eurotiales</taxon>
        <taxon>Aspergillaceae</taxon>
        <taxon>Penicillium</taxon>
    </lineage>
</organism>
<accession>A0A9X0C5I3</accession>
<sequence>MPNDANASRDIIEHTWKGYNGVWDLVSASLTTNTAIDLLQRIEEEMKPTLDRFGGGVNSWRHPTLPGASSLDFQSVP</sequence>
<proteinExistence type="predicted"/>
<dbReference type="Proteomes" id="UP001149954">
    <property type="component" value="Unassembled WGS sequence"/>
</dbReference>
<dbReference type="AlphaFoldDB" id="A0A9X0C5I3"/>
<evidence type="ECO:0000259" key="2">
    <source>
        <dbReference type="Pfam" id="PF20253"/>
    </source>
</evidence>
<gene>
    <name evidence="3" type="ORF">N7463_005857</name>
</gene>
<dbReference type="InterPro" id="IPR046539">
    <property type="entry name" value="DUF6604"/>
</dbReference>
<evidence type="ECO:0000313" key="4">
    <source>
        <dbReference type="Proteomes" id="UP001149954"/>
    </source>
</evidence>
<reference evidence="3" key="1">
    <citation type="submission" date="2022-12" db="EMBL/GenBank/DDBJ databases">
        <authorList>
            <person name="Petersen C."/>
        </authorList>
    </citation>
    <scope>NUCLEOTIDE SEQUENCE</scope>
    <source>
        <strain evidence="3">IBT 29495</strain>
    </source>
</reference>
<protein>
    <recommendedName>
        <fullName evidence="2">DUF6604 domain-containing protein</fullName>
    </recommendedName>
</protein>
<dbReference type="OrthoDB" id="5238236at2759"/>
<reference evidence="3" key="2">
    <citation type="journal article" date="2023" name="IMA Fungus">
        <title>Comparative genomic study of the Penicillium genus elucidates a diverse pangenome and 15 lateral gene transfer events.</title>
        <authorList>
            <person name="Petersen C."/>
            <person name="Sorensen T."/>
            <person name="Nielsen M.R."/>
            <person name="Sondergaard T.E."/>
            <person name="Sorensen J.L."/>
            <person name="Fitzpatrick D.A."/>
            <person name="Frisvad J.C."/>
            <person name="Nielsen K.L."/>
        </authorList>
    </citation>
    <scope>NUCLEOTIDE SEQUENCE</scope>
    <source>
        <strain evidence="3">IBT 29495</strain>
    </source>
</reference>
<evidence type="ECO:0000313" key="3">
    <source>
        <dbReference type="EMBL" id="KAJ5502983.1"/>
    </source>
</evidence>
<feature type="domain" description="DUF6604" evidence="2">
    <location>
        <begin position="3"/>
        <end position="47"/>
    </location>
</feature>
<feature type="region of interest" description="Disordered" evidence="1">
    <location>
        <begin position="57"/>
        <end position="77"/>
    </location>
</feature>
<comment type="caution">
    <text evidence="3">The sequence shown here is derived from an EMBL/GenBank/DDBJ whole genome shotgun (WGS) entry which is preliminary data.</text>
</comment>
<dbReference type="EMBL" id="JAPWDS010000003">
    <property type="protein sequence ID" value="KAJ5502983.1"/>
    <property type="molecule type" value="Genomic_DNA"/>
</dbReference>
<keyword evidence="4" id="KW-1185">Reference proteome</keyword>
<name>A0A9X0C5I3_9EURO</name>